<feature type="transmembrane region" description="Helical" evidence="1">
    <location>
        <begin position="124"/>
        <end position="145"/>
    </location>
</feature>
<gene>
    <name evidence="2" type="ORF">LCGC14_0146830</name>
</gene>
<protein>
    <submittedName>
        <fullName evidence="2">Uncharacterized protein</fullName>
    </submittedName>
</protein>
<sequence length="202" mass="21412">MSSSLVYEYVGGAVVASAFGNELKKLAAAPPRQFVRSTSDAMASLRASQRERNLPTGMREQLIGEGSSYLAERPGEYPRYQLTRGLGVGAGIGAAAGGAGFLFRHSAEKMGLWDKMPNLLKKTIGSRVFQFGIIPAAAAVGAFIATRGLEEGQNVPRHKSAEEVEAVIGRKIVKKHKIRSMAGRAAEMIIDVRSGAVLPGVG</sequence>
<organism evidence="2">
    <name type="scientific">marine sediment metagenome</name>
    <dbReference type="NCBI Taxonomy" id="412755"/>
    <lineage>
        <taxon>unclassified sequences</taxon>
        <taxon>metagenomes</taxon>
        <taxon>ecological metagenomes</taxon>
    </lineage>
</organism>
<dbReference type="EMBL" id="LAZR01000051">
    <property type="protein sequence ID" value="KKN98571.1"/>
    <property type="molecule type" value="Genomic_DNA"/>
</dbReference>
<keyword evidence="1" id="KW-0812">Transmembrane</keyword>
<proteinExistence type="predicted"/>
<evidence type="ECO:0000313" key="2">
    <source>
        <dbReference type="EMBL" id="KKN98571.1"/>
    </source>
</evidence>
<dbReference type="AlphaFoldDB" id="A0A0F9XHL6"/>
<feature type="transmembrane region" description="Helical" evidence="1">
    <location>
        <begin position="82"/>
        <end position="103"/>
    </location>
</feature>
<comment type="caution">
    <text evidence="2">The sequence shown here is derived from an EMBL/GenBank/DDBJ whole genome shotgun (WGS) entry which is preliminary data.</text>
</comment>
<accession>A0A0F9XHL6</accession>
<keyword evidence="1" id="KW-0472">Membrane</keyword>
<keyword evidence="1" id="KW-1133">Transmembrane helix</keyword>
<name>A0A0F9XHL6_9ZZZZ</name>
<evidence type="ECO:0000256" key="1">
    <source>
        <dbReference type="SAM" id="Phobius"/>
    </source>
</evidence>
<reference evidence="2" key="1">
    <citation type="journal article" date="2015" name="Nature">
        <title>Complex archaea that bridge the gap between prokaryotes and eukaryotes.</title>
        <authorList>
            <person name="Spang A."/>
            <person name="Saw J.H."/>
            <person name="Jorgensen S.L."/>
            <person name="Zaremba-Niedzwiedzka K."/>
            <person name="Martijn J."/>
            <person name="Lind A.E."/>
            <person name="van Eijk R."/>
            <person name="Schleper C."/>
            <person name="Guy L."/>
            <person name="Ettema T.J."/>
        </authorList>
    </citation>
    <scope>NUCLEOTIDE SEQUENCE</scope>
</reference>